<keyword evidence="7" id="KW-0238">DNA-binding</keyword>
<dbReference type="Gene3D" id="3.40.50.150">
    <property type="entry name" value="Vaccinia Virus protein VP39"/>
    <property type="match status" value="1"/>
</dbReference>
<gene>
    <name evidence="10" type="ORF">D8863_07395</name>
</gene>
<dbReference type="Proteomes" id="UP000267593">
    <property type="component" value="Unassembled WGS sequence"/>
</dbReference>
<evidence type="ECO:0000256" key="8">
    <source>
        <dbReference type="ARBA" id="ARBA00049120"/>
    </source>
</evidence>
<evidence type="ECO:0000313" key="10">
    <source>
        <dbReference type="EMBL" id="RSI66840.1"/>
    </source>
</evidence>
<keyword evidence="3 10" id="KW-0489">Methyltransferase</keyword>
<comment type="catalytic activity">
    <reaction evidence="8">
        <text>a 2'-deoxycytidine in DNA + S-adenosyl-L-methionine = an N(4)-methyl-2'-deoxycytidine in DNA + S-adenosyl-L-homocysteine + H(+)</text>
        <dbReference type="Rhea" id="RHEA:16857"/>
        <dbReference type="Rhea" id="RHEA-COMP:11369"/>
        <dbReference type="Rhea" id="RHEA-COMP:13674"/>
        <dbReference type="ChEBI" id="CHEBI:15378"/>
        <dbReference type="ChEBI" id="CHEBI:57856"/>
        <dbReference type="ChEBI" id="CHEBI:59789"/>
        <dbReference type="ChEBI" id="CHEBI:85452"/>
        <dbReference type="ChEBI" id="CHEBI:137933"/>
        <dbReference type="EC" id="2.1.1.113"/>
    </reaction>
</comment>
<dbReference type="GO" id="GO:0008170">
    <property type="term" value="F:N-methyltransferase activity"/>
    <property type="evidence" value="ECO:0007669"/>
    <property type="project" value="InterPro"/>
</dbReference>
<dbReference type="GO" id="GO:0015667">
    <property type="term" value="F:site-specific DNA-methyltransferase (cytosine-N4-specific) activity"/>
    <property type="evidence" value="ECO:0007669"/>
    <property type="project" value="UniProtKB-EC"/>
</dbReference>
<dbReference type="GO" id="GO:0003677">
    <property type="term" value="F:DNA binding"/>
    <property type="evidence" value="ECO:0007669"/>
    <property type="project" value="UniProtKB-KW"/>
</dbReference>
<evidence type="ECO:0000256" key="3">
    <source>
        <dbReference type="ARBA" id="ARBA00022603"/>
    </source>
</evidence>
<organism evidence="10 11">
    <name type="scientific">Streptococcus oralis</name>
    <dbReference type="NCBI Taxonomy" id="1303"/>
    <lineage>
        <taxon>Bacteria</taxon>
        <taxon>Bacillati</taxon>
        <taxon>Bacillota</taxon>
        <taxon>Bacilli</taxon>
        <taxon>Lactobacillales</taxon>
        <taxon>Streptococcaceae</taxon>
        <taxon>Streptococcus</taxon>
    </lineage>
</organism>
<dbReference type="PROSITE" id="PS00093">
    <property type="entry name" value="N4_MTASE"/>
    <property type="match status" value="1"/>
</dbReference>
<name>A0A428BQV3_STROR</name>
<proteinExistence type="inferred from homology"/>
<sequence>MNKFNRNLKCLKPSNSKEDLYHEFHNSDWFKKYMLQNYHRGSLKEASKIDKATIYCGNALDVLHVLKNDSISAIVTSPPYYNAKEYSNWPNIYYFLYDIYNIALELFRTLKDGSSMLFNIFDYFDNERIIAQSAMGNKRMILGAYMLDIFEKIGFRIDGNIIWDKGEIQGNRNFNQGILGPYYQSPLNCWEHIFILSKKKLLIL</sequence>
<evidence type="ECO:0000256" key="7">
    <source>
        <dbReference type="ARBA" id="ARBA00023125"/>
    </source>
</evidence>
<evidence type="ECO:0000313" key="11">
    <source>
        <dbReference type="Proteomes" id="UP000267593"/>
    </source>
</evidence>
<protein>
    <recommendedName>
        <fullName evidence="2">site-specific DNA-methyltransferase (cytosine-N(4)-specific)</fullName>
        <ecNumber evidence="2">2.1.1.113</ecNumber>
    </recommendedName>
</protein>
<feature type="domain" description="DNA methylase N-4/N-6" evidence="9">
    <location>
        <begin position="71"/>
        <end position="200"/>
    </location>
</feature>
<dbReference type="EMBL" id="RJNJ01000008">
    <property type="protein sequence ID" value="RSI66840.1"/>
    <property type="molecule type" value="Genomic_DNA"/>
</dbReference>
<evidence type="ECO:0000256" key="4">
    <source>
        <dbReference type="ARBA" id="ARBA00022679"/>
    </source>
</evidence>
<dbReference type="EC" id="2.1.1.113" evidence="2"/>
<dbReference type="Pfam" id="PF01555">
    <property type="entry name" value="N6_N4_Mtase"/>
    <property type="match status" value="1"/>
</dbReference>
<accession>A0A428BQV3</accession>
<keyword evidence="6" id="KW-0680">Restriction system</keyword>
<evidence type="ECO:0000256" key="5">
    <source>
        <dbReference type="ARBA" id="ARBA00022691"/>
    </source>
</evidence>
<evidence type="ECO:0000256" key="1">
    <source>
        <dbReference type="ARBA" id="ARBA00010203"/>
    </source>
</evidence>
<comment type="caution">
    <text evidence="10">The sequence shown here is derived from an EMBL/GenBank/DDBJ whole genome shotgun (WGS) entry which is preliminary data.</text>
</comment>
<comment type="similarity">
    <text evidence="1">Belongs to the N(4)/N(6)-methyltransferase family. N(4) subfamily.</text>
</comment>
<reference evidence="10 11" key="1">
    <citation type="submission" date="2018-11" db="EMBL/GenBank/DDBJ databases">
        <title>Species Designations Belie Phenotypic and Genotypic Heterogeneity in Oral Streptococci.</title>
        <authorList>
            <person name="Velsko I."/>
        </authorList>
    </citation>
    <scope>NUCLEOTIDE SEQUENCE [LARGE SCALE GENOMIC DNA]</scope>
    <source>
        <strain evidence="10 11">BCC63</strain>
    </source>
</reference>
<evidence type="ECO:0000259" key="9">
    <source>
        <dbReference type="Pfam" id="PF01555"/>
    </source>
</evidence>
<dbReference type="GO" id="GO:0032259">
    <property type="term" value="P:methylation"/>
    <property type="evidence" value="ECO:0007669"/>
    <property type="project" value="UniProtKB-KW"/>
</dbReference>
<dbReference type="InterPro" id="IPR017985">
    <property type="entry name" value="MeTrfase_CN4_CS"/>
</dbReference>
<keyword evidence="4" id="KW-0808">Transferase</keyword>
<dbReference type="AlphaFoldDB" id="A0A428BQV3"/>
<dbReference type="RefSeq" id="WP_125441562.1">
    <property type="nucleotide sequence ID" value="NZ_JALDUB010000003.1"/>
</dbReference>
<dbReference type="SUPFAM" id="SSF53335">
    <property type="entry name" value="S-adenosyl-L-methionine-dependent methyltransferases"/>
    <property type="match status" value="1"/>
</dbReference>
<dbReference type="GO" id="GO:0009307">
    <property type="term" value="P:DNA restriction-modification system"/>
    <property type="evidence" value="ECO:0007669"/>
    <property type="project" value="UniProtKB-KW"/>
</dbReference>
<dbReference type="InterPro" id="IPR029063">
    <property type="entry name" value="SAM-dependent_MTases_sf"/>
</dbReference>
<keyword evidence="5" id="KW-0949">S-adenosyl-L-methionine</keyword>
<evidence type="ECO:0000256" key="2">
    <source>
        <dbReference type="ARBA" id="ARBA00012185"/>
    </source>
</evidence>
<dbReference type="InterPro" id="IPR002941">
    <property type="entry name" value="DNA_methylase_N4/N6"/>
</dbReference>
<evidence type="ECO:0000256" key="6">
    <source>
        <dbReference type="ARBA" id="ARBA00022747"/>
    </source>
</evidence>